<gene>
    <name evidence="8" type="ORF">H0264_12785</name>
</gene>
<dbReference type="InterPro" id="IPR002155">
    <property type="entry name" value="Thiolase"/>
</dbReference>
<dbReference type="PANTHER" id="PTHR43365">
    <property type="entry name" value="BLR7806 PROTEIN"/>
    <property type="match status" value="1"/>
</dbReference>
<name>A0A7D6VC89_9NOCA</name>
<dbReference type="CDD" id="cd00751">
    <property type="entry name" value="thiolase"/>
    <property type="match status" value="1"/>
</dbReference>
<dbReference type="InterPro" id="IPR020613">
    <property type="entry name" value="Thiolase_CS"/>
</dbReference>
<dbReference type="KEGG" id="nhu:H0264_12785"/>
<feature type="domain" description="Thiolase C-terminal" evidence="7">
    <location>
        <begin position="267"/>
        <end position="388"/>
    </location>
</feature>
<protein>
    <submittedName>
        <fullName evidence="8">Thiolase family protein</fullName>
    </submittedName>
</protein>
<evidence type="ECO:0000256" key="2">
    <source>
        <dbReference type="ARBA" id="ARBA00022679"/>
    </source>
</evidence>
<dbReference type="InterPro" id="IPR016039">
    <property type="entry name" value="Thiolase-like"/>
</dbReference>
<dbReference type="Gene3D" id="3.40.47.10">
    <property type="match status" value="1"/>
</dbReference>
<evidence type="ECO:0000313" key="9">
    <source>
        <dbReference type="Proteomes" id="UP000515512"/>
    </source>
</evidence>
<reference evidence="8 9" key="1">
    <citation type="submission" date="2020-07" db="EMBL/GenBank/DDBJ databases">
        <authorList>
            <person name="Zhuang K."/>
            <person name="Ran Y."/>
        </authorList>
    </citation>
    <scope>NUCLEOTIDE SEQUENCE [LARGE SCALE GENOMIC DNA]</scope>
    <source>
        <strain evidence="8 9">WCH-YHL-001</strain>
    </source>
</reference>
<dbReference type="SUPFAM" id="SSF53901">
    <property type="entry name" value="Thiolase-like"/>
    <property type="match status" value="2"/>
</dbReference>
<accession>A0A7D6VC89</accession>
<evidence type="ECO:0000313" key="8">
    <source>
        <dbReference type="EMBL" id="QLY32992.1"/>
    </source>
</evidence>
<evidence type="ECO:0000256" key="5">
    <source>
        <dbReference type="RuleBase" id="RU003557"/>
    </source>
</evidence>
<dbReference type="AlphaFoldDB" id="A0A7D6VC89"/>
<evidence type="ECO:0000256" key="4">
    <source>
        <dbReference type="PIRSR" id="PIRSR000429-1"/>
    </source>
</evidence>
<dbReference type="PANTHER" id="PTHR43365:SF1">
    <property type="entry name" value="ACETYL-COA C-ACYLTRANSFERASE"/>
    <property type="match status" value="1"/>
</dbReference>
<organism evidence="8 9">
    <name type="scientific">Nocardia huaxiensis</name>
    <dbReference type="NCBI Taxonomy" id="2755382"/>
    <lineage>
        <taxon>Bacteria</taxon>
        <taxon>Bacillati</taxon>
        <taxon>Actinomycetota</taxon>
        <taxon>Actinomycetes</taxon>
        <taxon>Mycobacteriales</taxon>
        <taxon>Nocardiaceae</taxon>
        <taxon>Nocardia</taxon>
    </lineage>
</organism>
<dbReference type="GO" id="GO:0016747">
    <property type="term" value="F:acyltransferase activity, transferring groups other than amino-acyl groups"/>
    <property type="evidence" value="ECO:0007669"/>
    <property type="project" value="InterPro"/>
</dbReference>
<dbReference type="EMBL" id="CP059399">
    <property type="protein sequence ID" value="QLY32992.1"/>
    <property type="molecule type" value="Genomic_DNA"/>
</dbReference>
<dbReference type="Pfam" id="PF02803">
    <property type="entry name" value="Thiolase_C"/>
    <property type="match status" value="1"/>
</dbReference>
<dbReference type="Pfam" id="PF00108">
    <property type="entry name" value="Thiolase_N"/>
    <property type="match status" value="1"/>
</dbReference>
<keyword evidence="9" id="KW-1185">Reference proteome</keyword>
<comment type="similarity">
    <text evidence="1 5">Belongs to the thiolase-like superfamily. Thiolase family.</text>
</comment>
<dbReference type="InterPro" id="IPR020617">
    <property type="entry name" value="Thiolase_C"/>
</dbReference>
<evidence type="ECO:0000259" key="7">
    <source>
        <dbReference type="Pfam" id="PF02803"/>
    </source>
</evidence>
<keyword evidence="3 5" id="KW-0012">Acyltransferase</keyword>
<sequence length="390" mass="41002">MRDAVIVAAVRSPIGRGKPGGALEHVHPVDLMAHSLRAVVRRTGIDPACVDEVIGGVVSQVGEQATNMTRRAALAAGLPESVAASTIDRQCSASQQALRFAAHAVIAGDCDVVIATGVESVSRIPMGTSLLDADNLVGSAFMERYPQGVPWQGISAELITARWGLSRAQLDDYALESHRRAAEATKNGLFDAELTGPIADLAFDEGIRYESSAQALNALPASFHNPAIARRFPEIQWRITAGNASQLGDGSAAVMVTTSERARQLGLKPLARIRSHIAVGDDPFLMLTAVIPATERALKQSGLSLSDIDLIEVNEAYASVILAWSQETGADLARVNVHGGAISLGHPLGASGVRITATLVHAMRARGARYGLQTMCESGGQANAMIIEAL</sequence>
<keyword evidence="2 5" id="KW-0808">Transferase</keyword>
<feature type="active site" description="Proton acceptor" evidence="4">
    <location>
        <position position="376"/>
    </location>
</feature>
<evidence type="ECO:0000256" key="3">
    <source>
        <dbReference type="ARBA" id="ARBA00023315"/>
    </source>
</evidence>
<dbReference type="Proteomes" id="UP000515512">
    <property type="component" value="Chromosome"/>
</dbReference>
<dbReference type="InterPro" id="IPR020616">
    <property type="entry name" value="Thiolase_N"/>
</dbReference>
<dbReference type="NCBIfam" id="TIGR01930">
    <property type="entry name" value="AcCoA-C-Actrans"/>
    <property type="match status" value="1"/>
</dbReference>
<feature type="active site" description="Proton acceptor" evidence="4">
    <location>
        <position position="346"/>
    </location>
</feature>
<dbReference type="RefSeq" id="WP_181584156.1">
    <property type="nucleotide sequence ID" value="NZ_CP059399.1"/>
</dbReference>
<proteinExistence type="inferred from homology"/>
<evidence type="ECO:0000256" key="1">
    <source>
        <dbReference type="ARBA" id="ARBA00010982"/>
    </source>
</evidence>
<evidence type="ECO:0000259" key="6">
    <source>
        <dbReference type="Pfam" id="PF00108"/>
    </source>
</evidence>
<dbReference type="PROSITE" id="PS00737">
    <property type="entry name" value="THIOLASE_2"/>
    <property type="match status" value="1"/>
</dbReference>
<feature type="domain" description="Thiolase N-terminal" evidence="6">
    <location>
        <begin position="5"/>
        <end position="259"/>
    </location>
</feature>
<feature type="active site" description="Acyl-thioester intermediate" evidence="4">
    <location>
        <position position="91"/>
    </location>
</feature>
<dbReference type="PIRSF" id="PIRSF000429">
    <property type="entry name" value="Ac-CoA_Ac_transf"/>
    <property type="match status" value="1"/>
</dbReference>